<dbReference type="AlphaFoldDB" id="A0A8T3AX35"/>
<proteinExistence type="predicted"/>
<evidence type="ECO:0000256" key="1">
    <source>
        <dbReference type="SAM" id="MobiDB-lite"/>
    </source>
</evidence>
<evidence type="ECO:0000313" key="3">
    <source>
        <dbReference type="Proteomes" id="UP000829196"/>
    </source>
</evidence>
<dbReference type="EMBL" id="JAGYWB010000013">
    <property type="protein sequence ID" value="KAI0500690.1"/>
    <property type="molecule type" value="Genomic_DNA"/>
</dbReference>
<comment type="caution">
    <text evidence="2">The sequence shown here is derived from an EMBL/GenBank/DDBJ whole genome shotgun (WGS) entry which is preliminary data.</text>
</comment>
<organism evidence="2 3">
    <name type="scientific">Dendrobium nobile</name>
    <name type="common">Orchid</name>
    <dbReference type="NCBI Taxonomy" id="94219"/>
    <lineage>
        <taxon>Eukaryota</taxon>
        <taxon>Viridiplantae</taxon>
        <taxon>Streptophyta</taxon>
        <taxon>Embryophyta</taxon>
        <taxon>Tracheophyta</taxon>
        <taxon>Spermatophyta</taxon>
        <taxon>Magnoliopsida</taxon>
        <taxon>Liliopsida</taxon>
        <taxon>Asparagales</taxon>
        <taxon>Orchidaceae</taxon>
        <taxon>Epidendroideae</taxon>
        <taxon>Malaxideae</taxon>
        <taxon>Dendrobiinae</taxon>
        <taxon>Dendrobium</taxon>
    </lineage>
</organism>
<name>A0A8T3AX35_DENNO</name>
<reference evidence="2" key="1">
    <citation type="journal article" date="2022" name="Front. Genet.">
        <title>Chromosome-Scale Assembly of the Dendrobium nobile Genome Provides Insights Into the Molecular Mechanism of the Biosynthesis of the Medicinal Active Ingredient of Dendrobium.</title>
        <authorList>
            <person name="Xu Q."/>
            <person name="Niu S.-C."/>
            <person name="Li K.-L."/>
            <person name="Zheng P.-J."/>
            <person name="Zhang X.-J."/>
            <person name="Jia Y."/>
            <person name="Liu Y."/>
            <person name="Niu Y.-X."/>
            <person name="Yu L.-H."/>
            <person name="Chen D.-F."/>
            <person name="Zhang G.-Q."/>
        </authorList>
    </citation>
    <scope>NUCLEOTIDE SEQUENCE</scope>
    <source>
        <tissue evidence="2">Leaf</tissue>
    </source>
</reference>
<feature type="compositionally biased region" description="Basic and acidic residues" evidence="1">
    <location>
        <begin position="22"/>
        <end position="33"/>
    </location>
</feature>
<dbReference type="Proteomes" id="UP000829196">
    <property type="component" value="Unassembled WGS sequence"/>
</dbReference>
<feature type="region of interest" description="Disordered" evidence="1">
    <location>
        <begin position="1"/>
        <end position="37"/>
    </location>
</feature>
<evidence type="ECO:0000313" key="2">
    <source>
        <dbReference type="EMBL" id="KAI0500690.1"/>
    </source>
</evidence>
<protein>
    <submittedName>
        <fullName evidence="2">Uncharacterized protein</fullName>
    </submittedName>
</protein>
<accession>A0A8T3AX35</accession>
<gene>
    <name evidence="2" type="ORF">KFK09_018906</name>
</gene>
<keyword evidence="3" id="KW-1185">Reference proteome</keyword>
<sequence length="96" mass="10814">MSWRASGALDLDSQRIRGANGKRVEESEPKERWVAGSGRPQGHFAIFGDEWGRRRRGFVLGKNAMCSWTTVPLKVEESRGSDRRVDLRSELAGLLE</sequence>